<feature type="compositionally biased region" description="Basic and acidic residues" evidence="23">
    <location>
        <begin position="1"/>
        <end position="11"/>
    </location>
</feature>
<evidence type="ECO:0000259" key="25">
    <source>
        <dbReference type="Pfam" id="PF15508"/>
    </source>
</evidence>
<evidence type="ECO:0000256" key="10">
    <source>
        <dbReference type="ARBA" id="ARBA00038527"/>
    </source>
</evidence>
<dbReference type="Proteomes" id="UP000287033">
    <property type="component" value="Unassembled WGS sequence"/>
</dbReference>
<evidence type="ECO:0000256" key="18">
    <source>
        <dbReference type="ARBA" id="ARBA00048217"/>
    </source>
</evidence>
<keyword evidence="7 21" id="KW-0443">Lipid metabolism</keyword>
<comment type="catalytic activity">
    <reaction evidence="17">
        <text>N-hexadecanoylethanolamine + H2O = ethanolamine + hexadecanoate</text>
        <dbReference type="Rhea" id="RHEA:45064"/>
        <dbReference type="ChEBI" id="CHEBI:7896"/>
        <dbReference type="ChEBI" id="CHEBI:15377"/>
        <dbReference type="ChEBI" id="CHEBI:57603"/>
        <dbReference type="ChEBI" id="CHEBI:71464"/>
    </reaction>
    <physiologicalReaction direction="left-to-right" evidence="17">
        <dbReference type="Rhea" id="RHEA:45065"/>
    </physiologicalReaction>
</comment>
<dbReference type="InterPro" id="IPR016699">
    <property type="entry name" value="Acid_ceramidase-like"/>
</dbReference>
<evidence type="ECO:0000256" key="21">
    <source>
        <dbReference type="PIRNR" id="PIRNR017632"/>
    </source>
</evidence>
<comment type="catalytic activity">
    <reaction evidence="20">
        <text>N-tetradecanoylethanolamine + H2O = tetradecanoate + ethanolamine</text>
        <dbReference type="Rhea" id="RHEA:45452"/>
        <dbReference type="ChEBI" id="CHEBI:15377"/>
        <dbReference type="ChEBI" id="CHEBI:30807"/>
        <dbReference type="ChEBI" id="CHEBI:57603"/>
        <dbReference type="ChEBI" id="CHEBI:85262"/>
    </reaction>
    <physiologicalReaction direction="left-to-right" evidence="20">
        <dbReference type="Rhea" id="RHEA:45453"/>
    </physiologicalReaction>
</comment>
<dbReference type="PANTHER" id="PTHR28583:SF4">
    <property type="entry name" value="N-ACYLETHANOLAMINE-HYDROLYZING ACID AMIDASE"/>
    <property type="match status" value="1"/>
</dbReference>
<evidence type="ECO:0000256" key="12">
    <source>
        <dbReference type="ARBA" id="ARBA00040404"/>
    </source>
</evidence>
<evidence type="ECO:0000256" key="22">
    <source>
        <dbReference type="PIRSR" id="PIRSR017632-1"/>
    </source>
</evidence>
<evidence type="ECO:0000256" key="7">
    <source>
        <dbReference type="ARBA" id="ARBA00023098"/>
    </source>
</evidence>
<evidence type="ECO:0000256" key="6">
    <source>
        <dbReference type="ARBA" id="ARBA00022801"/>
    </source>
</evidence>
<dbReference type="Gene3D" id="3.60.60.10">
    <property type="entry name" value="Penicillin V Acylase, Chain A"/>
    <property type="match status" value="1"/>
</dbReference>
<keyword evidence="27" id="KW-1185">Reference proteome</keyword>
<dbReference type="GO" id="GO:0017040">
    <property type="term" value="F:N-acylsphingosine amidohydrolase activity"/>
    <property type="evidence" value="ECO:0007669"/>
    <property type="project" value="UniProtKB-EC"/>
</dbReference>
<feature type="domain" description="Choloylglycine hydrolase/NAAA C-terminal" evidence="24">
    <location>
        <begin position="160"/>
        <end position="223"/>
    </location>
</feature>
<comment type="subunit">
    <text evidence="10">Heterodimer of an alpha and a beta subunit, produced by autocatalytic cleavage.</text>
</comment>
<evidence type="ECO:0000313" key="26">
    <source>
        <dbReference type="EMBL" id="GCC16611.1"/>
    </source>
</evidence>
<reference evidence="26 27" key="1">
    <citation type="journal article" date="2018" name="Nat. Ecol. Evol.">
        <title>Shark genomes provide insights into elasmobranch evolution and the origin of vertebrates.</title>
        <authorList>
            <person name="Hara Y"/>
            <person name="Yamaguchi K"/>
            <person name="Onimaru K"/>
            <person name="Kadota M"/>
            <person name="Koyanagi M"/>
            <person name="Keeley SD"/>
            <person name="Tatsumi K"/>
            <person name="Tanaka K"/>
            <person name="Motone F"/>
            <person name="Kageyama Y"/>
            <person name="Nozu R"/>
            <person name="Adachi N"/>
            <person name="Nishimura O"/>
            <person name="Nakagawa R"/>
            <person name="Tanegashima C"/>
            <person name="Kiyatake I"/>
            <person name="Matsumoto R"/>
            <person name="Murakumo K"/>
            <person name="Nishida K"/>
            <person name="Terakita A"/>
            <person name="Kuratani S"/>
            <person name="Sato K"/>
            <person name="Hyodo S Kuraku.S."/>
        </authorList>
    </citation>
    <scope>NUCLEOTIDE SEQUENCE [LARGE SCALE GENOMIC DNA]</scope>
</reference>
<dbReference type="EMBL" id="BEZZ01001254">
    <property type="protein sequence ID" value="GCC16611.1"/>
    <property type="molecule type" value="Genomic_DNA"/>
</dbReference>
<dbReference type="OrthoDB" id="5273684at2759"/>
<evidence type="ECO:0000256" key="17">
    <source>
        <dbReference type="ARBA" id="ARBA00048166"/>
    </source>
</evidence>
<comment type="caution">
    <text evidence="26">The sequence shown here is derived from an EMBL/GenBank/DDBJ whole genome shotgun (WGS) entry which is preliminary data.</text>
</comment>
<dbReference type="GO" id="GO:0006631">
    <property type="term" value="P:fatty acid metabolic process"/>
    <property type="evidence" value="ECO:0007669"/>
    <property type="project" value="InterPro"/>
</dbReference>
<comment type="catalytic activity">
    <reaction evidence="14">
        <text>an N-(long-chain fatty acyl)ethanolamine + H2O = a long-chain fatty acid + ethanolamine</text>
        <dbReference type="Rhea" id="RHEA:17505"/>
        <dbReference type="ChEBI" id="CHEBI:15377"/>
        <dbReference type="ChEBI" id="CHEBI:15897"/>
        <dbReference type="ChEBI" id="CHEBI:57560"/>
        <dbReference type="ChEBI" id="CHEBI:57603"/>
        <dbReference type="EC" id="3.5.1.60"/>
    </reaction>
    <physiologicalReaction direction="left-to-right" evidence="14">
        <dbReference type="Rhea" id="RHEA:17506"/>
    </physiologicalReaction>
</comment>
<dbReference type="GO" id="GO:0005764">
    <property type="term" value="C:lysosome"/>
    <property type="evidence" value="ECO:0007669"/>
    <property type="project" value="UniProtKB-SubCell"/>
</dbReference>
<dbReference type="EC" id="3.5.1.60" evidence="11"/>
<evidence type="ECO:0000256" key="19">
    <source>
        <dbReference type="ARBA" id="ARBA00048323"/>
    </source>
</evidence>
<comment type="subcellular location">
    <subcellularLocation>
        <location evidence="1">Lysosome</location>
    </subcellularLocation>
</comment>
<sequence>MEPRNSTKWDELVGASRAGLIEQGENRPGLQSMGSSGSKCQLLGESEPSAEMNQSLDSSRWQGDFSPPRFNVSLEVPAEQRWEPVLKHYDAAQLRKIMQHVIGSIAPKWVVSIIELLAHQLSWILPQPYETEIQGLSKALDLSLGEGLLINLAYELSSFCTSIVVQDTKGNIYHGRNLDYAFSDALRSLTVDLQFVKNGQIVYTGTTFIGFVGLWTGQRPNKFTISGNARVNRDWWRTVIAALFKRSPPPSWLIRDTLLEAGDFQAALKKLAYSPITADVYYILGGVRPTEGVIITRNLSGPVDIWPLIPMNGQWYRVETNYDHWKNPPPFDDRRTPAMHALNATGQNNINLHALLKILTVKPVLNKSTVYTTLMCAAQPYYYRTLVRT</sequence>
<dbReference type="EC" id="3.5.1.23" evidence="4"/>
<feature type="domain" description="Acid ceramidase N-terminal" evidence="25">
    <location>
        <begin position="66"/>
        <end position="119"/>
    </location>
</feature>
<comment type="catalytic activity">
    <reaction evidence="15">
        <text>N-dodecanoylethanolamine + H2O = dodecanoate + ethanolamine</text>
        <dbReference type="Rhea" id="RHEA:45456"/>
        <dbReference type="ChEBI" id="CHEBI:15377"/>
        <dbReference type="ChEBI" id="CHEBI:18262"/>
        <dbReference type="ChEBI" id="CHEBI:57603"/>
        <dbReference type="ChEBI" id="CHEBI:85263"/>
    </reaction>
    <physiologicalReaction direction="left-to-right" evidence="15">
        <dbReference type="Rhea" id="RHEA:45457"/>
    </physiologicalReaction>
</comment>
<organism evidence="26 27">
    <name type="scientific">Chiloscyllium punctatum</name>
    <name type="common">Brownbanded bambooshark</name>
    <name type="synonym">Hemiscyllium punctatum</name>
    <dbReference type="NCBI Taxonomy" id="137246"/>
    <lineage>
        <taxon>Eukaryota</taxon>
        <taxon>Metazoa</taxon>
        <taxon>Chordata</taxon>
        <taxon>Craniata</taxon>
        <taxon>Vertebrata</taxon>
        <taxon>Chondrichthyes</taxon>
        <taxon>Elasmobranchii</taxon>
        <taxon>Galeomorphii</taxon>
        <taxon>Galeoidea</taxon>
        <taxon>Orectolobiformes</taxon>
        <taxon>Hemiscylliidae</taxon>
        <taxon>Chiloscyllium</taxon>
    </lineage>
</organism>
<evidence type="ECO:0000256" key="8">
    <source>
        <dbReference type="ARBA" id="ARBA00023180"/>
    </source>
</evidence>
<gene>
    <name evidence="26" type="ORF">chiPu_0017291</name>
</gene>
<dbReference type="Pfam" id="PF02275">
    <property type="entry name" value="CBAH"/>
    <property type="match status" value="1"/>
</dbReference>
<dbReference type="STRING" id="137246.A0A401REP1"/>
<keyword evidence="5" id="KW-0732">Signal</keyword>
<keyword evidence="9" id="KW-0458">Lysosome</keyword>
<keyword evidence="6 21" id="KW-0378">Hydrolase</keyword>
<dbReference type="PIRSF" id="PIRSF017632">
    <property type="entry name" value="Acid_ceramidase-like"/>
    <property type="match status" value="1"/>
</dbReference>
<feature type="region of interest" description="Disordered" evidence="23">
    <location>
        <begin position="1"/>
        <end position="58"/>
    </location>
</feature>
<evidence type="ECO:0000256" key="11">
    <source>
        <dbReference type="ARBA" id="ARBA00039046"/>
    </source>
</evidence>
<evidence type="ECO:0000256" key="14">
    <source>
        <dbReference type="ARBA" id="ARBA00047347"/>
    </source>
</evidence>
<evidence type="ECO:0000256" key="13">
    <source>
        <dbReference type="ARBA" id="ARBA00042519"/>
    </source>
</evidence>
<dbReference type="PANTHER" id="PTHR28583">
    <property type="entry name" value="ACID AMIDASE"/>
    <property type="match status" value="1"/>
</dbReference>
<evidence type="ECO:0000256" key="3">
    <source>
        <dbReference type="ARBA" id="ARBA00005730"/>
    </source>
</evidence>
<evidence type="ECO:0000313" key="27">
    <source>
        <dbReference type="Proteomes" id="UP000287033"/>
    </source>
</evidence>
<comment type="similarity">
    <text evidence="3 21">Belongs to the acid ceramidase family.</text>
</comment>
<dbReference type="InterPro" id="IPR029130">
    <property type="entry name" value="Acid_ceramidase_N"/>
</dbReference>
<evidence type="ECO:0000256" key="15">
    <source>
        <dbReference type="ARBA" id="ARBA00047719"/>
    </source>
</evidence>
<comment type="catalytic activity">
    <reaction evidence="16">
        <text>N-dodecanoylsphing-4-enine + H2O = dodecanoate + sphing-4-enine</text>
        <dbReference type="Rhea" id="RHEA:41291"/>
        <dbReference type="ChEBI" id="CHEBI:15377"/>
        <dbReference type="ChEBI" id="CHEBI:18262"/>
        <dbReference type="ChEBI" id="CHEBI:57756"/>
        <dbReference type="ChEBI" id="CHEBI:72956"/>
    </reaction>
    <physiologicalReaction direction="left-to-right" evidence="16">
        <dbReference type="Rhea" id="RHEA:41292"/>
    </physiologicalReaction>
</comment>
<name>A0A401REP1_CHIPU</name>
<dbReference type="OMA" id="GQDHINM"/>
<dbReference type="AlphaFoldDB" id="A0A401REP1"/>
<feature type="active site" description="Nucleophile" evidence="22">
    <location>
        <position position="160"/>
    </location>
</feature>
<comment type="catalytic activity">
    <reaction evidence="18">
        <text>N-hexadecanoylsphing-4-enine + H2O = sphing-4-enine + hexadecanoate</text>
        <dbReference type="Rhea" id="RHEA:38891"/>
        <dbReference type="ChEBI" id="CHEBI:7896"/>
        <dbReference type="ChEBI" id="CHEBI:15377"/>
        <dbReference type="ChEBI" id="CHEBI:57756"/>
        <dbReference type="ChEBI" id="CHEBI:72959"/>
    </reaction>
    <physiologicalReaction direction="left-to-right" evidence="18">
        <dbReference type="Rhea" id="RHEA:38892"/>
    </physiologicalReaction>
</comment>
<accession>A0A401REP1</accession>
<evidence type="ECO:0000256" key="20">
    <source>
        <dbReference type="ARBA" id="ARBA00048716"/>
    </source>
</evidence>
<comment type="catalytic activity">
    <reaction evidence="19">
        <text>an N-acylsphing-4-enine + H2O = sphing-4-enine + a fatty acid</text>
        <dbReference type="Rhea" id="RHEA:20856"/>
        <dbReference type="ChEBI" id="CHEBI:15377"/>
        <dbReference type="ChEBI" id="CHEBI:28868"/>
        <dbReference type="ChEBI" id="CHEBI:52639"/>
        <dbReference type="ChEBI" id="CHEBI:57756"/>
        <dbReference type="EC" id="3.5.1.23"/>
    </reaction>
    <physiologicalReaction direction="left-to-right" evidence="19">
        <dbReference type="Rhea" id="RHEA:20857"/>
    </physiologicalReaction>
</comment>
<proteinExistence type="inferred from homology"/>
<comment type="pathway">
    <text evidence="2">Lipid metabolism; fatty acid metabolism.</text>
</comment>
<evidence type="ECO:0000256" key="9">
    <source>
        <dbReference type="ARBA" id="ARBA00023228"/>
    </source>
</evidence>
<protein>
    <recommendedName>
        <fullName evidence="12">N-acylethanolamine-hydrolyzing acid amidase</fullName>
        <ecNumber evidence="4">3.5.1.23</ecNumber>
        <ecNumber evidence="11">3.5.1.60</ecNumber>
    </recommendedName>
    <alternativeName>
        <fullName evidence="13">Acylsphingosine deacylase NAAA</fullName>
    </alternativeName>
</protein>
<evidence type="ECO:0000256" key="5">
    <source>
        <dbReference type="ARBA" id="ARBA00022729"/>
    </source>
</evidence>
<keyword evidence="8" id="KW-0325">Glycoprotein</keyword>
<evidence type="ECO:0000256" key="16">
    <source>
        <dbReference type="ARBA" id="ARBA00047993"/>
    </source>
</evidence>
<dbReference type="GO" id="GO:0047412">
    <property type="term" value="F:N-(long-chain-acyl)ethanolamine deacylase activity"/>
    <property type="evidence" value="ECO:0007669"/>
    <property type="project" value="UniProtKB-EC"/>
</dbReference>
<dbReference type="Pfam" id="PF15508">
    <property type="entry name" value="NAAA-beta"/>
    <property type="match status" value="1"/>
</dbReference>
<evidence type="ECO:0000256" key="4">
    <source>
        <dbReference type="ARBA" id="ARBA00011891"/>
    </source>
</evidence>
<evidence type="ECO:0000259" key="24">
    <source>
        <dbReference type="Pfam" id="PF02275"/>
    </source>
</evidence>
<dbReference type="InterPro" id="IPR029132">
    <property type="entry name" value="CBAH/NAAA_C"/>
</dbReference>
<evidence type="ECO:0000256" key="2">
    <source>
        <dbReference type="ARBA" id="ARBA00004872"/>
    </source>
</evidence>
<dbReference type="CDD" id="cd01903">
    <property type="entry name" value="Ntn_AC_NAAA"/>
    <property type="match status" value="1"/>
</dbReference>
<evidence type="ECO:0000256" key="23">
    <source>
        <dbReference type="SAM" id="MobiDB-lite"/>
    </source>
</evidence>
<dbReference type="GO" id="GO:0017064">
    <property type="term" value="F:fatty acid amide hydrolase activity"/>
    <property type="evidence" value="ECO:0007669"/>
    <property type="project" value="InterPro"/>
</dbReference>
<evidence type="ECO:0000256" key="1">
    <source>
        <dbReference type="ARBA" id="ARBA00004371"/>
    </source>
</evidence>